<dbReference type="Pfam" id="PF00209">
    <property type="entry name" value="SNF"/>
    <property type="match status" value="2"/>
</dbReference>
<dbReference type="STRING" id="1265.SAMN02910280_2452"/>
<feature type="transmembrane region" description="Helical" evidence="7">
    <location>
        <begin position="322"/>
        <end position="350"/>
    </location>
</feature>
<keyword evidence="2 6" id="KW-0813">Transport</keyword>
<feature type="transmembrane region" description="Helical" evidence="7">
    <location>
        <begin position="271"/>
        <end position="291"/>
    </location>
</feature>
<evidence type="ECO:0000256" key="7">
    <source>
        <dbReference type="SAM" id="Phobius"/>
    </source>
</evidence>
<dbReference type="GO" id="GO:0016020">
    <property type="term" value="C:membrane"/>
    <property type="evidence" value="ECO:0007669"/>
    <property type="project" value="UniProtKB-SubCell"/>
</dbReference>
<comment type="caution">
    <text evidence="8">The sequence shown here is derived from an EMBL/GenBank/DDBJ whole genome shotgun (WGS) entry which is preliminary data.</text>
</comment>
<dbReference type="PROSITE" id="PS50267">
    <property type="entry name" value="NA_NEUROTRAN_SYMP_3"/>
    <property type="match status" value="1"/>
</dbReference>
<dbReference type="AlphaFoldDB" id="A0A315XWT2"/>
<comment type="similarity">
    <text evidence="6">Belongs to the sodium:neurotransmitter symporter (SNF) (TC 2.A.22) family.</text>
</comment>
<feature type="transmembrane region" description="Helical" evidence="7">
    <location>
        <begin position="362"/>
        <end position="384"/>
    </location>
</feature>
<proteinExistence type="inferred from homology"/>
<reference evidence="8 9" key="1">
    <citation type="submission" date="2018-05" db="EMBL/GenBank/DDBJ databases">
        <title>The Hungate 1000. A catalogue of reference genomes from the rumen microbiome.</title>
        <authorList>
            <person name="Kelly W."/>
        </authorList>
    </citation>
    <scope>NUCLEOTIDE SEQUENCE [LARGE SCALE GENOMIC DNA]</scope>
    <source>
        <strain evidence="8 9">SAb67</strain>
    </source>
</reference>
<dbReference type="CDD" id="cd10336">
    <property type="entry name" value="SLC6sbd_Tyt1-Like"/>
    <property type="match status" value="1"/>
</dbReference>
<protein>
    <recommendedName>
        <fullName evidence="6">Transporter</fullName>
    </recommendedName>
</protein>
<feature type="transmembrane region" description="Helical" evidence="7">
    <location>
        <begin position="185"/>
        <end position="207"/>
    </location>
</feature>
<sequence length="467" mass="50670">MEKEKTASSRGGFGSKIGFVLAAAGSAVGLGNIWRFPYLAAKYGGGVFLLVYLIFAITFGFALMLTEIAIGRRTGKSVIGAYKAVDKRFSLLGVLAAAIPALILPYYCVIGGWVLKYMTVFMTGGGKEASVASYATSDPETNLTFFEHFIGLLGEPTTFFVIYVLLTALVVFFGVEKGIEKVSKFLMPVLLVLIIGIAVYTLTLDGAGEGLKYYLLPDLKGFTVSKFLRTIAAACGQLFYSMSLAMGIMVTYGSYMRKEDSLESSVRQIEVFDTLVAFLAGMIIVPAVFAFSGGDKDALNAGPGLMFITLPKVFAAMPAGQIIGTAFFILVSLAALTSSISLMETVVAVVMEKFGLSRSKSCIAVIIMTLILGMLSVLGFSVWSEFKLFGMQILDLFDFTTNNIMMPILAFLTCILIGYAVKTKYVEEEVMLGEKTFRSKLLYNVMIKFICPVCMIMILITPFVTKI</sequence>
<dbReference type="RefSeq" id="WP_109726843.1">
    <property type="nucleotide sequence ID" value="NZ_QGDI01000008.1"/>
</dbReference>
<feature type="transmembrane region" description="Helical" evidence="7">
    <location>
        <begin position="404"/>
        <end position="421"/>
    </location>
</feature>
<evidence type="ECO:0000256" key="1">
    <source>
        <dbReference type="ARBA" id="ARBA00004141"/>
    </source>
</evidence>
<evidence type="ECO:0000256" key="2">
    <source>
        <dbReference type="ARBA" id="ARBA00022448"/>
    </source>
</evidence>
<dbReference type="InterPro" id="IPR047218">
    <property type="entry name" value="YocR/YhdH-like"/>
</dbReference>
<evidence type="ECO:0000313" key="9">
    <source>
        <dbReference type="Proteomes" id="UP000245720"/>
    </source>
</evidence>
<dbReference type="SUPFAM" id="SSF161070">
    <property type="entry name" value="SNF-like"/>
    <property type="match status" value="1"/>
</dbReference>
<keyword evidence="3 6" id="KW-0812">Transmembrane</keyword>
<dbReference type="InterPro" id="IPR000175">
    <property type="entry name" value="Na/ntran_symport"/>
</dbReference>
<dbReference type="GO" id="GO:0015293">
    <property type="term" value="F:symporter activity"/>
    <property type="evidence" value="ECO:0007669"/>
    <property type="project" value="UniProtKB-KW"/>
</dbReference>
<dbReference type="PRINTS" id="PR00176">
    <property type="entry name" value="NANEUSMPORT"/>
</dbReference>
<evidence type="ECO:0000256" key="5">
    <source>
        <dbReference type="ARBA" id="ARBA00023136"/>
    </source>
</evidence>
<feature type="transmembrane region" description="Helical" evidence="7">
    <location>
        <begin position="149"/>
        <end position="173"/>
    </location>
</feature>
<name>A0A315XWT2_RUMFL</name>
<feature type="transmembrane region" description="Helical" evidence="7">
    <location>
        <begin position="441"/>
        <end position="464"/>
    </location>
</feature>
<dbReference type="NCBIfam" id="NF037979">
    <property type="entry name" value="Na_transp"/>
    <property type="match status" value="1"/>
</dbReference>
<feature type="transmembrane region" description="Helical" evidence="7">
    <location>
        <begin position="227"/>
        <end position="250"/>
    </location>
</feature>
<dbReference type="PANTHER" id="PTHR42948">
    <property type="entry name" value="TRANSPORTER"/>
    <property type="match status" value="1"/>
</dbReference>
<accession>A0A315XWT2</accession>
<dbReference type="Proteomes" id="UP000245720">
    <property type="component" value="Unassembled WGS sequence"/>
</dbReference>
<feature type="transmembrane region" description="Helical" evidence="7">
    <location>
        <begin position="91"/>
        <end position="115"/>
    </location>
</feature>
<feature type="transmembrane region" description="Helical" evidence="7">
    <location>
        <begin position="12"/>
        <end position="34"/>
    </location>
</feature>
<evidence type="ECO:0000313" key="8">
    <source>
        <dbReference type="EMBL" id="PWJ11816.1"/>
    </source>
</evidence>
<organism evidence="8 9">
    <name type="scientific">Ruminococcus flavefaciens</name>
    <dbReference type="NCBI Taxonomy" id="1265"/>
    <lineage>
        <taxon>Bacteria</taxon>
        <taxon>Bacillati</taxon>
        <taxon>Bacillota</taxon>
        <taxon>Clostridia</taxon>
        <taxon>Eubacteriales</taxon>
        <taxon>Oscillospiraceae</taxon>
        <taxon>Ruminococcus</taxon>
    </lineage>
</organism>
<dbReference type="EMBL" id="QGDI01000008">
    <property type="protein sequence ID" value="PWJ11816.1"/>
    <property type="molecule type" value="Genomic_DNA"/>
</dbReference>
<dbReference type="PANTHER" id="PTHR42948:SF1">
    <property type="entry name" value="TRANSPORTER"/>
    <property type="match status" value="1"/>
</dbReference>
<comment type="subcellular location">
    <subcellularLocation>
        <location evidence="1">Membrane</location>
        <topology evidence="1">Multi-pass membrane protein</topology>
    </subcellularLocation>
</comment>
<evidence type="ECO:0000256" key="3">
    <source>
        <dbReference type="ARBA" id="ARBA00022692"/>
    </source>
</evidence>
<keyword evidence="5 7" id="KW-0472">Membrane</keyword>
<keyword evidence="6" id="KW-0769">Symport</keyword>
<gene>
    <name evidence="8" type="ORF">IE37_02079</name>
</gene>
<dbReference type="InterPro" id="IPR037272">
    <property type="entry name" value="SNS_sf"/>
</dbReference>
<dbReference type="PROSITE" id="PS00610">
    <property type="entry name" value="NA_NEUROTRAN_SYMP_1"/>
    <property type="match status" value="1"/>
</dbReference>
<evidence type="ECO:0000256" key="6">
    <source>
        <dbReference type="RuleBase" id="RU003732"/>
    </source>
</evidence>
<dbReference type="OrthoDB" id="9762833at2"/>
<evidence type="ECO:0000256" key="4">
    <source>
        <dbReference type="ARBA" id="ARBA00022989"/>
    </source>
</evidence>
<feature type="transmembrane region" description="Helical" evidence="7">
    <location>
        <begin position="46"/>
        <end position="70"/>
    </location>
</feature>
<keyword evidence="4 7" id="KW-1133">Transmembrane helix</keyword>